<evidence type="ECO:0000313" key="3">
    <source>
        <dbReference type="Proteomes" id="UP000190306"/>
    </source>
</evidence>
<accession>A0ABX3LBH3</accession>
<name>A0ABX3LBH3_STRAT</name>
<dbReference type="Proteomes" id="UP000190306">
    <property type="component" value="Chromosome"/>
</dbReference>
<feature type="compositionally biased region" description="Basic residues" evidence="1">
    <location>
        <begin position="60"/>
        <end position="70"/>
    </location>
</feature>
<organism evidence="2 3">
    <name type="scientific">Streptomyces antibioticus</name>
    <dbReference type="NCBI Taxonomy" id="1890"/>
    <lineage>
        <taxon>Bacteria</taxon>
        <taxon>Bacillati</taxon>
        <taxon>Actinomycetota</taxon>
        <taxon>Actinomycetes</taxon>
        <taxon>Kitasatosporales</taxon>
        <taxon>Streptomycetaceae</taxon>
        <taxon>Streptomyces</taxon>
    </lineage>
</organism>
<proteinExistence type="predicted"/>
<keyword evidence="3" id="KW-1185">Reference proteome</keyword>
<evidence type="ECO:0000313" key="2">
    <source>
        <dbReference type="EMBL" id="OOQ46745.1"/>
    </source>
</evidence>
<reference evidence="2 3" key="1">
    <citation type="submission" date="2015-07" db="EMBL/GenBank/DDBJ databases">
        <title>Draft Genome Sequence of Streptomyces antibioticus, IMRU 3720 reveals insights in the evolution of actinomycin biosynthetic gene clusters in Streptomyces.</title>
        <authorList>
            <person name="Crnovcic I."/>
            <person name="Ruckert C."/>
            <person name="Kalinowksi J."/>
            <person name="Keller U."/>
        </authorList>
    </citation>
    <scope>NUCLEOTIDE SEQUENCE [LARGE SCALE GENOMIC DNA]</scope>
    <source>
        <strain evidence="2 3">DSM 41481</strain>
    </source>
</reference>
<dbReference type="EMBL" id="LHQL01000014">
    <property type="protein sequence ID" value="OOQ46745.1"/>
    <property type="molecule type" value="Genomic_DNA"/>
</dbReference>
<comment type="caution">
    <text evidence="2">The sequence shown here is derived from an EMBL/GenBank/DDBJ whole genome shotgun (WGS) entry which is preliminary data.</text>
</comment>
<gene>
    <name evidence="2" type="ORF">AFM16_28425</name>
</gene>
<sequence length="70" mass="7443">MRGSRVRERWGWGWGVRERCGSGATGFGEVGGREVGGKGGADGNRCDSRGVPSVTVRFRSVTRHHTASGP</sequence>
<protein>
    <submittedName>
        <fullName evidence="2">Uncharacterized protein</fullName>
    </submittedName>
</protein>
<feature type="region of interest" description="Disordered" evidence="1">
    <location>
        <begin position="22"/>
        <end position="70"/>
    </location>
</feature>
<evidence type="ECO:0000256" key="1">
    <source>
        <dbReference type="SAM" id="MobiDB-lite"/>
    </source>
</evidence>